<keyword evidence="1" id="KW-0812">Transmembrane</keyword>
<reference evidence="4 5" key="1">
    <citation type="submission" date="2018-11" db="EMBL/GenBank/DDBJ databases">
        <title>Chryseotalea sanarue gen. nov., sp., nov., a member of the family Cytophagaceae, isolated from a brackish lake in Hamamatsu Japan.</title>
        <authorList>
            <person name="Maejima Y."/>
            <person name="Iino T."/>
            <person name="Muraguchi Y."/>
            <person name="Fukuda K."/>
            <person name="Ohkuma M."/>
            <person name="Moriuchi R."/>
            <person name="Dohra H."/>
            <person name="Kimbara K."/>
            <person name="Shintani M."/>
        </authorList>
    </citation>
    <scope>NUCLEOTIDE SEQUENCE [LARGE SCALE GENOMIC DNA]</scope>
    <source>
        <strain evidence="4 5">Ys</strain>
    </source>
</reference>
<sequence>MQKRMRKFIVLIFLSFFSFTPLFAQVSQYRLYTADSLFEAKRYTQALSKYEGVLQNNEYTPAMLLKMAYIHEGLGNIAKTQYFLNLYFLSTNDASALDKIAELAVKHNLRGYEDAGVVGQIIMMIQENVKQIIFVLAGLLMLSMAWLARAKRKTKRPVGPVIAVLLCIVFILNGFFGISKEETAIIAQPNTYLMSGPSAGSDLIDIVDAGHKLTITGKKDVWLEARLDGQTVYVKQEKLMLLTL</sequence>
<feature type="domain" description="SH3b" evidence="3">
    <location>
        <begin position="181"/>
        <end position="243"/>
    </location>
</feature>
<evidence type="ECO:0000313" key="4">
    <source>
        <dbReference type="EMBL" id="GCC52756.1"/>
    </source>
</evidence>
<dbReference type="InterPro" id="IPR011990">
    <property type="entry name" value="TPR-like_helical_dom_sf"/>
</dbReference>
<evidence type="ECO:0000259" key="3">
    <source>
        <dbReference type="PROSITE" id="PS51781"/>
    </source>
</evidence>
<comment type="caution">
    <text evidence="4">The sequence shown here is derived from an EMBL/GenBank/DDBJ whole genome shotgun (WGS) entry which is preliminary data.</text>
</comment>
<evidence type="ECO:0000256" key="1">
    <source>
        <dbReference type="SAM" id="Phobius"/>
    </source>
</evidence>
<organism evidence="4 5">
    <name type="scientific">Chryseotalea sanaruensis</name>
    <dbReference type="NCBI Taxonomy" id="2482724"/>
    <lineage>
        <taxon>Bacteria</taxon>
        <taxon>Pseudomonadati</taxon>
        <taxon>Bacteroidota</taxon>
        <taxon>Cytophagia</taxon>
        <taxon>Cytophagales</taxon>
        <taxon>Chryseotaleaceae</taxon>
        <taxon>Chryseotalea</taxon>
    </lineage>
</organism>
<feature type="signal peptide" evidence="2">
    <location>
        <begin position="1"/>
        <end position="24"/>
    </location>
</feature>
<dbReference type="InterPro" id="IPR003646">
    <property type="entry name" value="SH3-like_bac-type"/>
</dbReference>
<dbReference type="SMART" id="SM00287">
    <property type="entry name" value="SH3b"/>
    <property type="match status" value="1"/>
</dbReference>
<feature type="transmembrane region" description="Helical" evidence="1">
    <location>
        <begin position="160"/>
        <end position="178"/>
    </location>
</feature>
<keyword evidence="1" id="KW-1133">Transmembrane helix</keyword>
<dbReference type="EMBL" id="BHXQ01000005">
    <property type="protein sequence ID" value="GCC52756.1"/>
    <property type="molecule type" value="Genomic_DNA"/>
</dbReference>
<feature type="chain" id="PRO_5019262078" evidence="2">
    <location>
        <begin position="25"/>
        <end position="244"/>
    </location>
</feature>
<protein>
    <submittedName>
        <fullName evidence="4">SH3 domain-containing protein</fullName>
    </submittedName>
</protein>
<evidence type="ECO:0000313" key="5">
    <source>
        <dbReference type="Proteomes" id="UP000288227"/>
    </source>
</evidence>
<dbReference type="Gene3D" id="1.25.40.10">
    <property type="entry name" value="Tetratricopeptide repeat domain"/>
    <property type="match status" value="1"/>
</dbReference>
<gene>
    <name evidence="4" type="ORF">SanaruYs_29950</name>
</gene>
<evidence type="ECO:0000256" key="2">
    <source>
        <dbReference type="SAM" id="SignalP"/>
    </source>
</evidence>
<dbReference type="Gene3D" id="2.30.30.40">
    <property type="entry name" value="SH3 Domains"/>
    <property type="match status" value="1"/>
</dbReference>
<proteinExistence type="predicted"/>
<dbReference type="Proteomes" id="UP000288227">
    <property type="component" value="Unassembled WGS sequence"/>
</dbReference>
<accession>A0A401UCY9</accession>
<dbReference type="PROSITE" id="PS51781">
    <property type="entry name" value="SH3B"/>
    <property type="match status" value="1"/>
</dbReference>
<keyword evidence="2" id="KW-0732">Signal</keyword>
<feature type="transmembrane region" description="Helical" evidence="1">
    <location>
        <begin position="131"/>
        <end position="148"/>
    </location>
</feature>
<keyword evidence="5" id="KW-1185">Reference proteome</keyword>
<keyword evidence="1" id="KW-0472">Membrane</keyword>
<name>A0A401UCY9_9BACT</name>
<dbReference type="AlphaFoldDB" id="A0A401UCY9"/>